<dbReference type="GO" id="GO:0022857">
    <property type="term" value="F:transmembrane transporter activity"/>
    <property type="evidence" value="ECO:0007669"/>
    <property type="project" value="TreeGrafter"/>
</dbReference>
<dbReference type="InterPro" id="IPR003838">
    <property type="entry name" value="ABC3_permease_C"/>
</dbReference>
<sequence length="379" mass="42386">MMFKYWLKEGWDLFRFYRLRLLLSLASIMVGIGAVSALCSINQIVAINSEAVLAKYGSSRFITTLTPMTLVEKKQAEQHLKVGSIGDWCWQQRHELTIIPYMVSTFKSDKIVVGTINGIEKHLQWPIAQGRALHRLDEKSKVAVIGQGLAAKLGATLSLEGQYFEVVGILAPVEPNPLLEFDPNQAIFIGIEMLARLKAIPFVDSFIVQADHTTLSDAQHIFKTKVRAWFGIQSLFIRDATLFAQVLHKQVNMTVKMLKMIALTTLLLGMLSIINLLVILIDERKKEIGLRLALGATPWAVFWQFLREITFLCCFGAIGGIVFGHLAAYIIVMKLGLTYHFGWFSWVVGLPVSMLMGIFAGIIPTLFAAQLHPVKLLNS</sequence>
<dbReference type="PANTHER" id="PTHR30572">
    <property type="entry name" value="MEMBRANE COMPONENT OF TRANSPORTER-RELATED"/>
    <property type="match status" value="1"/>
</dbReference>
<dbReference type="InterPro" id="IPR050250">
    <property type="entry name" value="Macrolide_Exporter_MacB"/>
</dbReference>
<evidence type="ECO:0000313" key="11">
    <source>
        <dbReference type="Proteomes" id="UP000051497"/>
    </source>
</evidence>
<evidence type="ECO:0000256" key="2">
    <source>
        <dbReference type="ARBA" id="ARBA00022475"/>
    </source>
</evidence>
<dbReference type="Pfam" id="PF12704">
    <property type="entry name" value="MacB_PCD"/>
    <property type="match status" value="1"/>
</dbReference>
<dbReference type="PANTHER" id="PTHR30572:SF4">
    <property type="entry name" value="ABC TRANSPORTER PERMEASE YTRF"/>
    <property type="match status" value="1"/>
</dbReference>
<evidence type="ECO:0000256" key="4">
    <source>
        <dbReference type="ARBA" id="ARBA00022989"/>
    </source>
</evidence>
<accession>A0AAE3L8D0</accession>
<dbReference type="InterPro" id="IPR025857">
    <property type="entry name" value="MacB_PCD"/>
</dbReference>
<comment type="subcellular location">
    <subcellularLocation>
        <location evidence="1">Cell membrane</location>
        <topology evidence="1">Multi-pass membrane protein</topology>
    </subcellularLocation>
</comment>
<dbReference type="RefSeq" id="WP_075064727.1">
    <property type="nucleotide sequence ID" value="NZ_LKAJ02000001.1"/>
</dbReference>
<reference evidence="10" key="1">
    <citation type="journal article" date="2016" name="Genome Announc.">
        <title>Draft Genome Sequences of Two Novel Amoeba-Resistant Intranuclear Bacteria, 'Candidatus Berkiella cookevillensis' and 'Candidatus Berkiella aquae'.</title>
        <authorList>
            <person name="Mehari Y.T."/>
            <person name="Arivett B.A."/>
            <person name="Farone A.L."/>
            <person name="Gunderson J.H."/>
            <person name="Farone M.B."/>
        </authorList>
    </citation>
    <scope>NUCLEOTIDE SEQUENCE</scope>
    <source>
        <strain evidence="10">HT99</strain>
    </source>
</reference>
<keyword evidence="5 7" id="KW-0472">Membrane</keyword>
<evidence type="ECO:0000256" key="6">
    <source>
        <dbReference type="ARBA" id="ARBA00038076"/>
    </source>
</evidence>
<dbReference type="Proteomes" id="UP000051497">
    <property type="component" value="Unassembled WGS sequence"/>
</dbReference>
<evidence type="ECO:0000259" key="8">
    <source>
        <dbReference type="Pfam" id="PF02687"/>
    </source>
</evidence>
<keyword evidence="11" id="KW-1185">Reference proteome</keyword>
<proteinExistence type="inferred from homology"/>
<reference evidence="10" key="2">
    <citation type="submission" date="2021-06" db="EMBL/GenBank/DDBJ databases">
        <title>Genomic Description and Analysis of Intracellular Bacteria, Candidatus Berkiella cookevillensis and Candidatus Berkiella aquae.</title>
        <authorList>
            <person name="Kidane D.T."/>
            <person name="Mehari Y.T."/>
            <person name="Rice F.C."/>
            <person name="Arivett B.A."/>
            <person name="Farone A.L."/>
            <person name="Berk S.G."/>
            <person name="Farone M.B."/>
        </authorList>
    </citation>
    <scope>NUCLEOTIDE SEQUENCE</scope>
    <source>
        <strain evidence="10">HT99</strain>
    </source>
</reference>
<feature type="domain" description="ABC3 transporter permease C-terminal" evidence="8">
    <location>
        <begin position="260"/>
        <end position="372"/>
    </location>
</feature>
<keyword evidence="3 7" id="KW-0812">Transmembrane</keyword>
<keyword evidence="4 7" id="KW-1133">Transmembrane helix</keyword>
<evidence type="ECO:0000256" key="3">
    <source>
        <dbReference type="ARBA" id="ARBA00022692"/>
    </source>
</evidence>
<evidence type="ECO:0000313" key="10">
    <source>
        <dbReference type="EMBL" id="MCS5712113.1"/>
    </source>
</evidence>
<evidence type="ECO:0000256" key="1">
    <source>
        <dbReference type="ARBA" id="ARBA00004651"/>
    </source>
</evidence>
<evidence type="ECO:0000256" key="7">
    <source>
        <dbReference type="SAM" id="Phobius"/>
    </source>
</evidence>
<evidence type="ECO:0000256" key="5">
    <source>
        <dbReference type="ARBA" id="ARBA00023136"/>
    </source>
</evidence>
<keyword evidence="2" id="KW-1003">Cell membrane</keyword>
<comment type="similarity">
    <text evidence="6">Belongs to the ABC-4 integral membrane protein family.</text>
</comment>
<dbReference type="GO" id="GO:0005886">
    <property type="term" value="C:plasma membrane"/>
    <property type="evidence" value="ECO:0007669"/>
    <property type="project" value="UniProtKB-SubCell"/>
</dbReference>
<feature type="transmembrane region" description="Helical" evidence="7">
    <location>
        <begin position="309"/>
        <end position="331"/>
    </location>
</feature>
<organism evidence="10 11">
    <name type="scientific">Candidatus Berkiella aquae</name>
    <dbReference type="NCBI Taxonomy" id="295108"/>
    <lineage>
        <taxon>Bacteria</taxon>
        <taxon>Pseudomonadati</taxon>
        <taxon>Pseudomonadota</taxon>
        <taxon>Gammaproteobacteria</taxon>
        <taxon>Candidatus Berkiellales</taxon>
        <taxon>Candidatus Berkiellaceae</taxon>
        <taxon>Candidatus Berkiella</taxon>
    </lineage>
</organism>
<name>A0AAE3L8D0_9GAMM</name>
<comment type="caution">
    <text evidence="10">The sequence shown here is derived from an EMBL/GenBank/DDBJ whole genome shotgun (WGS) entry which is preliminary data.</text>
</comment>
<dbReference type="AlphaFoldDB" id="A0AAE3L8D0"/>
<evidence type="ECO:0000259" key="9">
    <source>
        <dbReference type="Pfam" id="PF12704"/>
    </source>
</evidence>
<feature type="transmembrane region" description="Helical" evidence="7">
    <location>
        <begin position="343"/>
        <end position="369"/>
    </location>
</feature>
<gene>
    <name evidence="10" type="ORF">HT99x_011780</name>
</gene>
<feature type="transmembrane region" description="Helical" evidence="7">
    <location>
        <begin position="260"/>
        <end position="281"/>
    </location>
</feature>
<dbReference type="Pfam" id="PF02687">
    <property type="entry name" value="FtsX"/>
    <property type="match status" value="1"/>
</dbReference>
<feature type="domain" description="MacB-like periplasmic core" evidence="9">
    <location>
        <begin position="22"/>
        <end position="213"/>
    </location>
</feature>
<protein>
    <submittedName>
        <fullName evidence="10">ABC transporter permease</fullName>
    </submittedName>
</protein>
<dbReference type="EMBL" id="LKAJ02000001">
    <property type="protein sequence ID" value="MCS5712113.1"/>
    <property type="molecule type" value="Genomic_DNA"/>
</dbReference>